<reference evidence="2 3" key="1">
    <citation type="submission" date="2019-01" db="EMBL/GenBank/DDBJ databases">
        <title>Draft genome sequence of Psathyrella aberdarensis IHI B618.</title>
        <authorList>
            <person name="Buettner E."/>
            <person name="Kellner H."/>
        </authorList>
    </citation>
    <scope>NUCLEOTIDE SEQUENCE [LARGE SCALE GENOMIC DNA]</scope>
    <source>
        <strain evidence="2 3">IHI B618</strain>
    </source>
</reference>
<gene>
    <name evidence="2" type="ORF">EST38_g7543</name>
</gene>
<organism evidence="2 3">
    <name type="scientific">Candolleomyces aberdarensis</name>
    <dbReference type="NCBI Taxonomy" id="2316362"/>
    <lineage>
        <taxon>Eukaryota</taxon>
        <taxon>Fungi</taxon>
        <taxon>Dikarya</taxon>
        <taxon>Basidiomycota</taxon>
        <taxon>Agaricomycotina</taxon>
        <taxon>Agaricomycetes</taxon>
        <taxon>Agaricomycetidae</taxon>
        <taxon>Agaricales</taxon>
        <taxon>Agaricineae</taxon>
        <taxon>Psathyrellaceae</taxon>
        <taxon>Candolleomyces</taxon>
    </lineage>
</organism>
<evidence type="ECO:0000256" key="1">
    <source>
        <dbReference type="SAM" id="MobiDB-lite"/>
    </source>
</evidence>
<proteinExistence type="predicted"/>
<evidence type="ECO:0000313" key="3">
    <source>
        <dbReference type="Proteomes" id="UP000290288"/>
    </source>
</evidence>
<dbReference type="AlphaFoldDB" id="A0A4Q2DGM7"/>
<comment type="caution">
    <text evidence="2">The sequence shown here is derived from an EMBL/GenBank/DDBJ whole genome shotgun (WGS) entry which is preliminary data.</text>
</comment>
<feature type="region of interest" description="Disordered" evidence="1">
    <location>
        <begin position="1"/>
        <end position="46"/>
    </location>
</feature>
<dbReference type="Proteomes" id="UP000290288">
    <property type="component" value="Unassembled WGS sequence"/>
</dbReference>
<dbReference type="EMBL" id="SDEE01000275">
    <property type="protein sequence ID" value="RXW18302.1"/>
    <property type="molecule type" value="Genomic_DNA"/>
</dbReference>
<name>A0A4Q2DGM7_9AGAR</name>
<sequence>MQDSVIGEPEPQQEDDWDDMYVDDSPPPSFSEVEGGAGAAIQETDPSTLQAALLDASTRQFGIGSDGSALDQNIVSEHLSMVTSNETLTDSSFLATPVIPTRELSPVSAEEAPPKFPVNIPNPPSFTIRLPSLSERLRVVQKRRLRRTRSMQSVAHEKAVKQNGITLTV</sequence>
<keyword evidence="3" id="KW-1185">Reference proteome</keyword>
<feature type="compositionally biased region" description="Acidic residues" evidence="1">
    <location>
        <begin position="11"/>
        <end position="22"/>
    </location>
</feature>
<accession>A0A4Q2DGM7</accession>
<protein>
    <submittedName>
        <fullName evidence="2">Uncharacterized protein</fullName>
    </submittedName>
</protein>
<evidence type="ECO:0000313" key="2">
    <source>
        <dbReference type="EMBL" id="RXW18302.1"/>
    </source>
</evidence>